<organism evidence="3">
    <name type="scientific">Photinus pyralis</name>
    <name type="common">Common eastern firefly</name>
    <name type="synonym">Lampyris pyralis</name>
    <dbReference type="NCBI Taxonomy" id="7054"/>
    <lineage>
        <taxon>Eukaryota</taxon>
        <taxon>Metazoa</taxon>
        <taxon>Ecdysozoa</taxon>
        <taxon>Arthropoda</taxon>
        <taxon>Hexapoda</taxon>
        <taxon>Insecta</taxon>
        <taxon>Pterygota</taxon>
        <taxon>Neoptera</taxon>
        <taxon>Endopterygota</taxon>
        <taxon>Coleoptera</taxon>
        <taxon>Polyphaga</taxon>
        <taxon>Elateriformia</taxon>
        <taxon>Elateroidea</taxon>
        <taxon>Lampyridae</taxon>
        <taxon>Lampyrinae</taxon>
        <taxon>Photinus</taxon>
    </lineage>
</organism>
<feature type="compositionally biased region" description="Low complexity" evidence="1">
    <location>
        <begin position="149"/>
        <end position="169"/>
    </location>
</feature>
<feature type="chain" id="PRO_5013231398" description="DUF4789 domain-containing protein" evidence="2">
    <location>
        <begin position="22"/>
        <end position="461"/>
    </location>
</feature>
<dbReference type="EMBL" id="GEZM01096883">
    <property type="protein sequence ID" value="JAV54515.1"/>
    <property type="molecule type" value="Transcribed_RNA"/>
</dbReference>
<feature type="compositionally biased region" description="Polar residues" evidence="1">
    <location>
        <begin position="37"/>
        <end position="53"/>
    </location>
</feature>
<feature type="compositionally biased region" description="Low complexity" evidence="1">
    <location>
        <begin position="94"/>
        <end position="121"/>
    </location>
</feature>
<dbReference type="AlphaFoldDB" id="A0A1Y1K4F2"/>
<name>A0A1Y1K4F2_PHOPY</name>
<feature type="region of interest" description="Disordered" evidence="1">
    <location>
        <begin position="23"/>
        <end position="55"/>
    </location>
</feature>
<evidence type="ECO:0000313" key="3">
    <source>
        <dbReference type="EMBL" id="JAV54515.1"/>
    </source>
</evidence>
<feature type="compositionally biased region" description="Polar residues" evidence="1">
    <location>
        <begin position="77"/>
        <end position="93"/>
    </location>
</feature>
<proteinExistence type="predicted"/>
<protein>
    <recommendedName>
        <fullName evidence="4">DUF4789 domain-containing protein</fullName>
    </recommendedName>
</protein>
<evidence type="ECO:0008006" key="4">
    <source>
        <dbReference type="Google" id="ProtNLM"/>
    </source>
</evidence>
<reference evidence="3" key="1">
    <citation type="journal article" date="2016" name="Sci. Rep.">
        <title>Molecular characterization of firefly nuptial gifts: a multi-omics approach sheds light on postcopulatory sexual selection.</title>
        <authorList>
            <person name="Al-Wathiqui N."/>
            <person name="Fallon T.R."/>
            <person name="South A."/>
            <person name="Weng J.K."/>
            <person name="Lewis S.M."/>
        </authorList>
    </citation>
    <scope>NUCLEOTIDE SEQUENCE</scope>
</reference>
<feature type="signal peptide" evidence="2">
    <location>
        <begin position="1"/>
        <end position="21"/>
    </location>
</feature>
<sequence length="461" mass="49874">MVKNNCLAYVLLLTLLCYCESRRTHGTGGRRGGHTTPRSNSHTTHNYQRSTEGNIGFERYQPSQNTRQDIGFENVQNRAPQTHGGQPQYQTHYNPVSNSNPSAPLPPANHNYHPASNSNPSAPLPPTNHNTNPQPGPGIGFENVNQRIPQHPHNQQPNNPYNNHQPHYPGSYQGNYNPAGHYNQPYNSYQPPPTYYNPHYSSPGGVSPQIYQPMQQSSGGSLLGYAGTFAGGALIGHLLTSNLGGGGGGSNNNGDRQYSVHHYYHDANAIPKQMSVSTNSLLMCNKNETQGLCVPNTFAICLSNGTIMCVTHSMYTTPCGGGNNLTCVITVLPCASNDTSCNATTGGNSTTSAVYIPCISNVTVSQQNVVTSDANSSSNQNVQYCVTAIAEPKKLESTVTVYANFLQELAKAVYQMTIANSTESPVITSEDKSNKTEVTTLMPTALNNENKTEITTLPYRM</sequence>
<evidence type="ECO:0000256" key="2">
    <source>
        <dbReference type="SAM" id="SignalP"/>
    </source>
</evidence>
<feature type="region of interest" description="Disordered" evidence="1">
    <location>
        <begin position="77"/>
        <end position="185"/>
    </location>
</feature>
<evidence type="ECO:0000256" key="1">
    <source>
        <dbReference type="SAM" id="MobiDB-lite"/>
    </source>
</evidence>
<keyword evidence="2" id="KW-0732">Signal</keyword>
<accession>A0A1Y1K4F2</accession>